<dbReference type="Proteomes" id="UP000754710">
    <property type="component" value="Unassembled WGS sequence"/>
</dbReference>
<feature type="region of interest" description="Disordered" evidence="1">
    <location>
        <begin position="1"/>
        <end position="23"/>
    </location>
</feature>
<dbReference type="Pfam" id="PF20060">
    <property type="entry name" value="DUF6459"/>
    <property type="match status" value="1"/>
</dbReference>
<proteinExistence type="predicted"/>
<sequence>MSTSPTPLPSRDDGVRRPPAGAAHRATVTKLGLGAQTGPQPVPVSSVQGTLALDLAASAGMPRTPELRLVTGGRTAPEDVQLWAARFAQATVEVLGGDRPLPQLLRWTSQRVYADLGRRVSILGRSSVVTQRLRTVRPQVRSVHVFQPTPQSAEVSVHVRHGRRSRAIAARLELEGGRWQCTALQLG</sequence>
<keyword evidence="3" id="KW-1185">Reference proteome</keyword>
<evidence type="ECO:0000313" key="2">
    <source>
        <dbReference type="EMBL" id="MBY9076467.1"/>
    </source>
</evidence>
<organism evidence="2 3">
    <name type="scientific">Nocardioides jiangsuensis</name>
    <dbReference type="NCBI Taxonomy" id="2866161"/>
    <lineage>
        <taxon>Bacteria</taxon>
        <taxon>Bacillati</taxon>
        <taxon>Actinomycetota</taxon>
        <taxon>Actinomycetes</taxon>
        <taxon>Propionibacteriales</taxon>
        <taxon>Nocardioidaceae</taxon>
        <taxon>Nocardioides</taxon>
    </lineage>
</organism>
<gene>
    <name evidence="2" type="ORF">K1X13_16655</name>
</gene>
<evidence type="ECO:0000313" key="3">
    <source>
        <dbReference type="Proteomes" id="UP000754710"/>
    </source>
</evidence>
<accession>A0ABS7RPL3</accession>
<comment type="caution">
    <text evidence="2">The sequence shown here is derived from an EMBL/GenBank/DDBJ whole genome shotgun (WGS) entry which is preliminary data.</text>
</comment>
<reference evidence="2 3" key="1">
    <citation type="submission" date="2021-08" db="EMBL/GenBank/DDBJ databases">
        <title>Nocardioides bacterium WL0053 sp. nov., isolated from the sediment.</title>
        <authorList>
            <person name="Wang L."/>
            <person name="Zhang D."/>
            <person name="Zhang A."/>
        </authorList>
    </citation>
    <scope>NUCLEOTIDE SEQUENCE [LARGE SCALE GENOMIC DNA]</scope>
    <source>
        <strain evidence="2 3">WL0053</strain>
    </source>
</reference>
<dbReference type="EMBL" id="JAIEZQ010000003">
    <property type="protein sequence ID" value="MBY9076467.1"/>
    <property type="molecule type" value="Genomic_DNA"/>
</dbReference>
<dbReference type="InterPro" id="IPR045596">
    <property type="entry name" value="DUF6459"/>
</dbReference>
<dbReference type="RefSeq" id="WP_221026269.1">
    <property type="nucleotide sequence ID" value="NZ_JAIEZQ010000003.1"/>
</dbReference>
<evidence type="ECO:0000256" key="1">
    <source>
        <dbReference type="SAM" id="MobiDB-lite"/>
    </source>
</evidence>
<name>A0ABS7RPL3_9ACTN</name>
<protein>
    <submittedName>
        <fullName evidence="2">Uncharacterized protein</fullName>
    </submittedName>
</protein>